<comment type="caution">
    <text evidence="5">The sequence shown here is derived from an EMBL/GenBank/DDBJ whole genome shotgun (WGS) entry which is preliminary data.</text>
</comment>
<keyword evidence="1" id="KW-0479">Metal-binding</keyword>
<dbReference type="Proteomes" id="UP000286746">
    <property type="component" value="Unassembled WGS sequence"/>
</dbReference>
<dbReference type="InterPro" id="IPR000092">
    <property type="entry name" value="Polyprenyl_synt"/>
</dbReference>
<gene>
    <name evidence="5" type="ORF">GKJPGBOP_01582</name>
</gene>
<evidence type="ECO:0000256" key="3">
    <source>
        <dbReference type="RuleBase" id="RU004466"/>
    </source>
</evidence>
<proteinExistence type="inferred from homology"/>
<feature type="region of interest" description="Disordered" evidence="4">
    <location>
        <begin position="353"/>
        <end position="372"/>
    </location>
</feature>
<evidence type="ECO:0000256" key="4">
    <source>
        <dbReference type="SAM" id="MobiDB-lite"/>
    </source>
</evidence>
<keyword evidence="6" id="KW-1185">Reference proteome</keyword>
<accession>A0A401VXW7</accession>
<sequence length="372" mass="38677">MPRTSQSPQSNTSAAAAPAVPQVTQRARDYVRPALEAAVAPLPAALARVCGYYFGWCDADGSPTTGRGGRCLQATMVLLTAEATGTDPHDALPAAVAVEFLHNVSLLHDDVVDQDIIRRGRPTALAAFGAGTSVVAGDALWAAAFDAVLHSGSPAVLQAVTELNTTVSALIHTAGREALFDRTPAQEIPLPDYLAVCGAKGGALLGVSAVLSALLTEGDLNTAHLLRRAAHHAGTAWQAVNDLENIWGDETLVGKPCYQDLRAGKNTLPVILAAQHDPAVVPELAALLGDPPHTRDALKAAARLLEDAGGRAGAEAVSRQHLEMALTQLAAPSLPAPVRADLEDLLNFTVTRTVRPRPSNEAGPRSQTHGGD</sequence>
<evidence type="ECO:0000256" key="2">
    <source>
        <dbReference type="ARBA" id="ARBA00022842"/>
    </source>
</evidence>
<evidence type="ECO:0000313" key="6">
    <source>
        <dbReference type="Proteomes" id="UP000286746"/>
    </source>
</evidence>
<dbReference type="GO" id="GO:0046872">
    <property type="term" value="F:metal ion binding"/>
    <property type="evidence" value="ECO:0007669"/>
    <property type="project" value="UniProtKB-KW"/>
</dbReference>
<dbReference type="AlphaFoldDB" id="A0A401VXW7"/>
<evidence type="ECO:0000313" key="5">
    <source>
        <dbReference type="EMBL" id="GCD41924.1"/>
    </source>
</evidence>
<dbReference type="Gene3D" id="1.10.600.10">
    <property type="entry name" value="Farnesyl Diphosphate Synthase"/>
    <property type="match status" value="1"/>
</dbReference>
<dbReference type="PANTHER" id="PTHR12001">
    <property type="entry name" value="GERANYLGERANYL PYROPHOSPHATE SYNTHASE"/>
    <property type="match status" value="1"/>
</dbReference>
<keyword evidence="2" id="KW-0460">Magnesium</keyword>
<dbReference type="GO" id="GO:0004659">
    <property type="term" value="F:prenyltransferase activity"/>
    <property type="evidence" value="ECO:0007669"/>
    <property type="project" value="InterPro"/>
</dbReference>
<dbReference type="EMBL" id="BHZD01000001">
    <property type="protein sequence ID" value="GCD41924.1"/>
    <property type="molecule type" value="Genomic_DNA"/>
</dbReference>
<reference evidence="5 6" key="1">
    <citation type="submission" date="2018-11" db="EMBL/GenBank/DDBJ databases">
        <title>Whole genome sequence of Streptomyces paromomycinus NBRC 15454(T).</title>
        <authorList>
            <person name="Komaki H."/>
            <person name="Tamura T."/>
        </authorList>
    </citation>
    <scope>NUCLEOTIDE SEQUENCE [LARGE SCALE GENOMIC DNA]</scope>
    <source>
        <strain evidence="5 6">NBRC 15454</strain>
    </source>
</reference>
<dbReference type="InterPro" id="IPR033749">
    <property type="entry name" value="Polyprenyl_synt_CS"/>
</dbReference>
<dbReference type="SUPFAM" id="SSF48576">
    <property type="entry name" value="Terpenoid synthases"/>
    <property type="match status" value="1"/>
</dbReference>
<dbReference type="GO" id="GO:0008299">
    <property type="term" value="P:isoprenoid biosynthetic process"/>
    <property type="evidence" value="ECO:0007669"/>
    <property type="project" value="InterPro"/>
</dbReference>
<keyword evidence="3" id="KW-0808">Transferase</keyword>
<name>A0A401VXW7_STREY</name>
<dbReference type="Pfam" id="PF00348">
    <property type="entry name" value="polyprenyl_synt"/>
    <property type="match status" value="1"/>
</dbReference>
<dbReference type="PANTHER" id="PTHR12001:SF71">
    <property type="entry name" value="(2E,6E)-FARNESYL DIPHOSPHATE SYNTHASE"/>
    <property type="match status" value="1"/>
</dbReference>
<dbReference type="PROSITE" id="PS00723">
    <property type="entry name" value="POLYPRENYL_SYNTHASE_1"/>
    <property type="match status" value="1"/>
</dbReference>
<dbReference type="InterPro" id="IPR008949">
    <property type="entry name" value="Isoprenoid_synthase_dom_sf"/>
</dbReference>
<protein>
    <submittedName>
        <fullName evidence="5">(2E,6E)-farnesyl diphosphate synthase</fullName>
    </submittedName>
</protein>
<evidence type="ECO:0000256" key="1">
    <source>
        <dbReference type="ARBA" id="ARBA00022723"/>
    </source>
</evidence>
<comment type="similarity">
    <text evidence="3">Belongs to the FPP/GGPP synthase family.</text>
</comment>
<feature type="region of interest" description="Disordered" evidence="4">
    <location>
        <begin position="1"/>
        <end position="22"/>
    </location>
</feature>
<organism evidence="5 6">
    <name type="scientific">Streptomyces paromomycinus</name>
    <name type="common">Streptomyces rimosus subsp. paromomycinus</name>
    <dbReference type="NCBI Taxonomy" id="92743"/>
    <lineage>
        <taxon>Bacteria</taxon>
        <taxon>Bacillati</taxon>
        <taxon>Actinomycetota</taxon>
        <taxon>Actinomycetes</taxon>
        <taxon>Kitasatosporales</taxon>
        <taxon>Streptomycetaceae</taxon>
        <taxon>Streptomyces</taxon>
    </lineage>
</organism>
<dbReference type="CDD" id="cd00685">
    <property type="entry name" value="Trans_IPPS_HT"/>
    <property type="match status" value="1"/>
</dbReference>
<dbReference type="SFLD" id="SFLDS00005">
    <property type="entry name" value="Isoprenoid_Synthase_Type_I"/>
    <property type="match status" value="1"/>
</dbReference>